<gene>
    <name evidence="2" type="ORF">MAPG_01241</name>
</gene>
<reference evidence="3" key="5">
    <citation type="submission" date="2015-06" db="UniProtKB">
        <authorList>
            <consortium name="EnsemblFungi"/>
        </authorList>
    </citation>
    <scope>IDENTIFICATION</scope>
    <source>
        <strain evidence="3">ATCC 64411</strain>
    </source>
</reference>
<evidence type="ECO:0000313" key="4">
    <source>
        <dbReference type="Proteomes" id="UP000011715"/>
    </source>
</evidence>
<organism evidence="3 4">
    <name type="scientific">Magnaporthiopsis poae (strain ATCC 64411 / 73-15)</name>
    <name type="common">Kentucky bluegrass fungus</name>
    <name type="synonym">Magnaporthe poae</name>
    <dbReference type="NCBI Taxonomy" id="644358"/>
    <lineage>
        <taxon>Eukaryota</taxon>
        <taxon>Fungi</taxon>
        <taxon>Dikarya</taxon>
        <taxon>Ascomycota</taxon>
        <taxon>Pezizomycotina</taxon>
        <taxon>Sordariomycetes</taxon>
        <taxon>Sordariomycetidae</taxon>
        <taxon>Magnaporthales</taxon>
        <taxon>Magnaporthaceae</taxon>
        <taxon>Magnaporthiopsis</taxon>
    </lineage>
</organism>
<evidence type="ECO:0000313" key="2">
    <source>
        <dbReference type="EMBL" id="KLU82165.1"/>
    </source>
</evidence>
<evidence type="ECO:0000313" key="3">
    <source>
        <dbReference type="EnsemblFungi" id="MAPG_01241T0"/>
    </source>
</evidence>
<name>A0A0C4DN63_MAGP6</name>
<reference evidence="2" key="3">
    <citation type="submission" date="2011-03" db="EMBL/GenBank/DDBJ databases">
        <title>Annotation of Magnaporthe poae ATCC 64411.</title>
        <authorList>
            <person name="Ma L.-J."/>
            <person name="Dead R."/>
            <person name="Young S.K."/>
            <person name="Zeng Q."/>
            <person name="Gargeya S."/>
            <person name="Fitzgerald M."/>
            <person name="Haas B."/>
            <person name="Abouelleil A."/>
            <person name="Alvarado L."/>
            <person name="Arachchi H.M."/>
            <person name="Berlin A."/>
            <person name="Brown A."/>
            <person name="Chapman S.B."/>
            <person name="Chen Z."/>
            <person name="Dunbar C."/>
            <person name="Freedman E."/>
            <person name="Gearin G."/>
            <person name="Gellesch M."/>
            <person name="Goldberg J."/>
            <person name="Griggs A."/>
            <person name="Gujja S."/>
            <person name="Heiman D."/>
            <person name="Howarth C."/>
            <person name="Larson L."/>
            <person name="Lui A."/>
            <person name="MacDonald P.J.P."/>
            <person name="Mehta T."/>
            <person name="Montmayeur A."/>
            <person name="Murphy C."/>
            <person name="Neiman D."/>
            <person name="Pearson M."/>
            <person name="Priest M."/>
            <person name="Roberts A."/>
            <person name="Saif S."/>
            <person name="Shea T."/>
            <person name="Shenoy N."/>
            <person name="Sisk P."/>
            <person name="Stolte C."/>
            <person name="Sykes S."/>
            <person name="Yandava C."/>
            <person name="Wortman J."/>
            <person name="Nusbaum C."/>
            <person name="Birren B."/>
        </authorList>
    </citation>
    <scope>NUCLEOTIDE SEQUENCE</scope>
    <source>
        <strain evidence="2">ATCC 64411</strain>
    </source>
</reference>
<dbReference type="EnsemblFungi" id="MAPG_01241T0">
    <property type="protein sequence ID" value="MAPG_01241T0"/>
    <property type="gene ID" value="MAPG_01241"/>
</dbReference>
<dbReference type="AlphaFoldDB" id="A0A0C4DN63"/>
<dbReference type="EMBL" id="ADBL01000290">
    <property type="status" value="NOT_ANNOTATED_CDS"/>
    <property type="molecule type" value="Genomic_DNA"/>
</dbReference>
<evidence type="ECO:0000256" key="1">
    <source>
        <dbReference type="SAM" id="MobiDB-lite"/>
    </source>
</evidence>
<keyword evidence="4" id="KW-1185">Reference proteome</keyword>
<protein>
    <submittedName>
        <fullName evidence="2 3">Uncharacterized protein</fullName>
    </submittedName>
</protein>
<dbReference type="OrthoDB" id="10538229at2759"/>
<dbReference type="EMBL" id="GL876966">
    <property type="protein sequence ID" value="KLU82165.1"/>
    <property type="molecule type" value="Genomic_DNA"/>
</dbReference>
<reference evidence="3" key="4">
    <citation type="journal article" date="2015" name="G3 (Bethesda)">
        <title>Genome sequences of three phytopathogenic species of the Magnaporthaceae family of fungi.</title>
        <authorList>
            <person name="Okagaki L.H."/>
            <person name="Nunes C.C."/>
            <person name="Sailsbery J."/>
            <person name="Clay B."/>
            <person name="Brown D."/>
            <person name="John T."/>
            <person name="Oh Y."/>
            <person name="Young N."/>
            <person name="Fitzgerald M."/>
            <person name="Haas B.J."/>
            <person name="Zeng Q."/>
            <person name="Young S."/>
            <person name="Adiconis X."/>
            <person name="Fan L."/>
            <person name="Levin J.Z."/>
            <person name="Mitchell T.K."/>
            <person name="Okubara P.A."/>
            <person name="Farman M.L."/>
            <person name="Kohn L.M."/>
            <person name="Birren B."/>
            <person name="Ma L.-J."/>
            <person name="Dean R.A."/>
        </authorList>
    </citation>
    <scope>NUCLEOTIDE SEQUENCE</scope>
    <source>
        <strain evidence="3">ATCC 64411 / 73-15</strain>
    </source>
</reference>
<sequence length="152" mass="16546">MATTLDELIGQSEPYRHFSNRPKADSDPAGINRSTSSGGWSDNEVPDEHHPSPQRLPPPASEHGLPAAQEASDRHAALEDSIAQWAASVETRSFGPTYAEPATDLGDWAVHGVPEQSDHRAHQAVQDEHPWYHYQDSGLQIPDTAQGLPQTA</sequence>
<dbReference type="VEuPathDB" id="FungiDB:MAPG_01241"/>
<feature type="region of interest" description="Disordered" evidence="1">
    <location>
        <begin position="1"/>
        <end position="79"/>
    </location>
</feature>
<proteinExistence type="predicted"/>
<dbReference type="Proteomes" id="UP000011715">
    <property type="component" value="Unassembled WGS sequence"/>
</dbReference>
<accession>A0A0C4DN63</accession>
<reference evidence="2" key="1">
    <citation type="submission" date="2010-05" db="EMBL/GenBank/DDBJ databases">
        <title>The Genome Sequence of Magnaporthe poae strain ATCC 64411.</title>
        <authorList>
            <consortium name="The Broad Institute Genome Sequencing Platform"/>
            <consortium name="Broad Institute Genome Sequencing Center for Infectious Disease"/>
            <person name="Ma L.-J."/>
            <person name="Dead R."/>
            <person name="Young S."/>
            <person name="Zeng Q."/>
            <person name="Koehrsen M."/>
            <person name="Alvarado L."/>
            <person name="Berlin A."/>
            <person name="Chapman S.B."/>
            <person name="Chen Z."/>
            <person name="Freedman E."/>
            <person name="Gellesch M."/>
            <person name="Goldberg J."/>
            <person name="Griggs A."/>
            <person name="Gujja S."/>
            <person name="Heilman E.R."/>
            <person name="Heiman D."/>
            <person name="Hepburn T."/>
            <person name="Howarth C."/>
            <person name="Jen D."/>
            <person name="Larson L."/>
            <person name="Mehta T."/>
            <person name="Neiman D."/>
            <person name="Pearson M."/>
            <person name="Roberts A."/>
            <person name="Saif S."/>
            <person name="Shea T."/>
            <person name="Shenoy N."/>
            <person name="Sisk P."/>
            <person name="Stolte C."/>
            <person name="Sykes S."/>
            <person name="Walk T."/>
            <person name="White J."/>
            <person name="Yandava C."/>
            <person name="Haas B."/>
            <person name="Nusbaum C."/>
            <person name="Birren B."/>
        </authorList>
    </citation>
    <scope>NUCLEOTIDE SEQUENCE</scope>
    <source>
        <strain evidence="2">ATCC 64411</strain>
    </source>
</reference>
<reference evidence="4" key="2">
    <citation type="submission" date="2010-05" db="EMBL/GenBank/DDBJ databases">
        <title>The genome sequence of Magnaporthe poae strain ATCC 64411.</title>
        <authorList>
            <person name="Ma L.-J."/>
            <person name="Dead R."/>
            <person name="Young S."/>
            <person name="Zeng Q."/>
            <person name="Koehrsen M."/>
            <person name="Alvarado L."/>
            <person name="Berlin A."/>
            <person name="Chapman S.B."/>
            <person name="Chen Z."/>
            <person name="Freedman E."/>
            <person name="Gellesch M."/>
            <person name="Goldberg J."/>
            <person name="Griggs A."/>
            <person name="Gujja S."/>
            <person name="Heilman E.R."/>
            <person name="Heiman D."/>
            <person name="Hepburn T."/>
            <person name="Howarth C."/>
            <person name="Jen D."/>
            <person name="Larson L."/>
            <person name="Mehta T."/>
            <person name="Neiman D."/>
            <person name="Pearson M."/>
            <person name="Roberts A."/>
            <person name="Saif S."/>
            <person name="Shea T."/>
            <person name="Shenoy N."/>
            <person name="Sisk P."/>
            <person name="Stolte C."/>
            <person name="Sykes S."/>
            <person name="Walk T."/>
            <person name="White J."/>
            <person name="Yandava C."/>
            <person name="Haas B."/>
            <person name="Nusbaum C."/>
            <person name="Birren B."/>
        </authorList>
    </citation>
    <scope>NUCLEOTIDE SEQUENCE [LARGE SCALE GENOMIC DNA]</scope>
    <source>
        <strain evidence="4">ATCC 64411 / 73-15</strain>
    </source>
</reference>